<dbReference type="Proteomes" id="UP000287033">
    <property type="component" value="Unassembled WGS sequence"/>
</dbReference>
<reference evidence="2 3" key="1">
    <citation type="journal article" date="2018" name="Nat. Ecol. Evol.">
        <title>Shark genomes provide insights into elasmobranch evolution and the origin of vertebrates.</title>
        <authorList>
            <person name="Hara Y"/>
            <person name="Yamaguchi K"/>
            <person name="Onimaru K"/>
            <person name="Kadota M"/>
            <person name="Koyanagi M"/>
            <person name="Keeley SD"/>
            <person name="Tatsumi K"/>
            <person name="Tanaka K"/>
            <person name="Motone F"/>
            <person name="Kageyama Y"/>
            <person name="Nozu R"/>
            <person name="Adachi N"/>
            <person name="Nishimura O"/>
            <person name="Nakagawa R"/>
            <person name="Tanegashima C"/>
            <person name="Kiyatake I"/>
            <person name="Matsumoto R"/>
            <person name="Murakumo K"/>
            <person name="Nishida K"/>
            <person name="Terakita A"/>
            <person name="Kuratani S"/>
            <person name="Sato K"/>
            <person name="Hyodo S Kuraku.S."/>
        </authorList>
    </citation>
    <scope>NUCLEOTIDE SEQUENCE [LARGE SCALE GENOMIC DNA]</scope>
</reference>
<dbReference type="AlphaFoldDB" id="A0A401TBT3"/>
<accession>A0A401TBT3</accession>
<evidence type="ECO:0000313" key="3">
    <source>
        <dbReference type="Proteomes" id="UP000287033"/>
    </source>
</evidence>
<sequence>MGERRVDRGSIVLYKNTERGKSCPGSGLGGLTPRRERRWIEDPPQGWGCVWRQFRDPSFGRQRETERDRERERQRECLTLTDQQQNEFQA</sequence>
<evidence type="ECO:0000313" key="2">
    <source>
        <dbReference type="EMBL" id="GCC40082.1"/>
    </source>
</evidence>
<feature type="compositionally biased region" description="Basic and acidic residues" evidence="1">
    <location>
        <begin position="61"/>
        <end position="76"/>
    </location>
</feature>
<protein>
    <submittedName>
        <fullName evidence="2">Uncharacterized protein</fullName>
    </submittedName>
</protein>
<name>A0A401TBT3_CHIPU</name>
<proteinExistence type="predicted"/>
<feature type="region of interest" description="Disordered" evidence="1">
    <location>
        <begin position="60"/>
        <end position="90"/>
    </location>
</feature>
<organism evidence="2 3">
    <name type="scientific">Chiloscyllium punctatum</name>
    <name type="common">Brownbanded bambooshark</name>
    <name type="synonym">Hemiscyllium punctatum</name>
    <dbReference type="NCBI Taxonomy" id="137246"/>
    <lineage>
        <taxon>Eukaryota</taxon>
        <taxon>Metazoa</taxon>
        <taxon>Chordata</taxon>
        <taxon>Craniata</taxon>
        <taxon>Vertebrata</taxon>
        <taxon>Chondrichthyes</taxon>
        <taxon>Elasmobranchii</taxon>
        <taxon>Galeomorphii</taxon>
        <taxon>Galeoidea</taxon>
        <taxon>Orectolobiformes</taxon>
        <taxon>Hemiscylliidae</taxon>
        <taxon>Chiloscyllium</taxon>
    </lineage>
</organism>
<evidence type="ECO:0000256" key="1">
    <source>
        <dbReference type="SAM" id="MobiDB-lite"/>
    </source>
</evidence>
<dbReference type="EMBL" id="BEZZ01032563">
    <property type="protein sequence ID" value="GCC40082.1"/>
    <property type="molecule type" value="Genomic_DNA"/>
</dbReference>
<gene>
    <name evidence="2" type="ORF">chiPu_0024090</name>
</gene>
<comment type="caution">
    <text evidence="2">The sequence shown here is derived from an EMBL/GenBank/DDBJ whole genome shotgun (WGS) entry which is preliminary data.</text>
</comment>
<keyword evidence="3" id="KW-1185">Reference proteome</keyword>
<feature type="non-terminal residue" evidence="2">
    <location>
        <position position="90"/>
    </location>
</feature>
<feature type="compositionally biased region" description="Polar residues" evidence="1">
    <location>
        <begin position="80"/>
        <end position="90"/>
    </location>
</feature>